<evidence type="ECO:0000256" key="9">
    <source>
        <dbReference type="HAMAP-Rule" id="MF_00096"/>
    </source>
</evidence>
<dbReference type="PANTHER" id="PTHR11361:SF34">
    <property type="entry name" value="DNA MISMATCH REPAIR PROTEIN MSH1, MITOCHONDRIAL"/>
    <property type="match status" value="1"/>
</dbReference>
<dbReference type="InterPro" id="IPR007860">
    <property type="entry name" value="DNA_mmatch_repair_MutS_con_dom"/>
</dbReference>
<dbReference type="SMART" id="SM00534">
    <property type="entry name" value="MUTSac"/>
    <property type="match status" value="1"/>
</dbReference>
<dbReference type="Gene3D" id="6.10.140.430">
    <property type="match status" value="1"/>
</dbReference>
<dbReference type="Pfam" id="PF01624">
    <property type="entry name" value="MutS_I"/>
    <property type="match status" value="1"/>
</dbReference>
<dbReference type="Proteomes" id="UP000008888">
    <property type="component" value="Chromosome"/>
</dbReference>
<gene>
    <name evidence="9" type="primary">mutS</name>
    <name evidence="12" type="ordered locus">Metme_1643</name>
</gene>
<dbReference type="InterPro" id="IPR005748">
    <property type="entry name" value="DNA_mismatch_repair_MutS"/>
</dbReference>
<dbReference type="SUPFAM" id="SSF53150">
    <property type="entry name" value="DNA repair protein MutS, domain II"/>
    <property type="match status" value="1"/>
</dbReference>
<dbReference type="Pfam" id="PF00488">
    <property type="entry name" value="MutS_V"/>
    <property type="match status" value="1"/>
</dbReference>
<dbReference type="GO" id="GO:0003684">
    <property type="term" value="F:damaged DNA binding"/>
    <property type="evidence" value="ECO:0007669"/>
    <property type="project" value="UniProtKB-UniRule"/>
</dbReference>
<dbReference type="PANTHER" id="PTHR11361">
    <property type="entry name" value="DNA MISMATCH REPAIR PROTEIN MUTS FAMILY MEMBER"/>
    <property type="match status" value="1"/>
</dbReference>
<dbReference type="InterPro" id="IPR007696">
    <property type="entry name" value="DNA_mismatch_repair_MutS_core"/>
</dbReference>
<protein>
    <recommendedName>
        <fullName evidence="2 9">DNA mismatch repair protein MutS</fullName>
    </recommendedName>
</protein>
<keyword evidence="7 9" id="KW-0234">DNA repair</keyword>
<dbReference type="Gene3D" id="1.10.1420.10">
    <property type="match status" value="2"/>
</dbReference>
<dbReference type="InterPro" id="IPR016151">
    <property type="entry name" value="DNA_mismatch_repair_MutS_N"/>
</dbReference>
<dbReference type="SMART" id="SM00533">
    <property type="entry name" value="MUTSd"/>
    <property type="match status" value="1"/>
</dbReference>
<comment type="similarity">
    <text evidence="1 9 10">Belongs to the DNA mismatch repair MutS family.</text>
</comment>
<feature type="domain" description="DNA mismatch repair proteins mutS family" evidence="11">
    <location>
        <begin position="713"/>
        <end position="729"/>
    </location>
</feature>
<reference key="2">
    <citation type="submission" date="2011-05" db="EMBL/GenBank/DDBJ databases">
        <title>Complete genome sequence of the aerobic marine methanotroph Methylomonas methanica MC09.</title>
        <authorList>
            <person name="Boden R."/>
            <person name="Cunliffe M."/>
            <person name="Scanlan J."/>
            <person name="Moussard H."/>
            <person name="Kits K.D."/>
            <person name="Klotz M."/>
            <person name="Jetten M."/>
            <person name="Vuilleumier S."/>
            <person name="Han J."/>
            <person name="Peters L."/>
            <person name="Mikhailova N."/>
            <person name="Teshima H."/>
            <person name="Tapia R."/>
            <person name="Kyrpides N."/>
            <person name="Ivanova N."/>
            <person name="Pagani I."/>
            <person name="Cheng J.-F."/>
            <person name="Goodwin L."/>
            <person name="Han C."/>
            <person name="Hauser L."/>
            <person name="Land M."/>
            <person name="Lapidus A."/>
            <person name="Lucas S."/>
            <person name="Pitluck S."/>
            <person name="Woyke T."/>
            <person name="Stein L.Y."/>
            <person name="Murrell C."/>
        </authorList>
    </citation>
    <scope>NUCLEOTIDE SEQUENCE</scope>
    <source>
        <strain>MC09</strain>
    </source>
</reference>
<dbReference type="InterPro" id="IPR017261">
    <property type="entry name" value="DNA_mismatch_repair_MutS/MSH"/>
</dbReference>
<dbReference type="eggNOG" id="COG0249">
    <property type="taxonomic scope" value="Bacteria"/>
</dbReference>
<evidence type="ECO:0000256" key="10">
    <source>
        <dbReference type="RuleBase" id="RU003756"/>
    </source>
</evidence>
<dbReference type="FunFam" id="3.40.50.300:FF:000283">
    <property type="entry name" value="DNA mismatch repair protein MutS"/>
    <property type="match status" value="1"/>
</dbReference>
<dbReference type="NCBIfam" id="TIGR01070">
    <property type="entry name" value="mutS1"/>
    <property type="match status" value="1"/>
</dbReference>
<dbReference type="SUPFAM" id="SSF55271">
    <property type="entry name" value="DNA repair protein MutS, domain I"/>
    <property type="match status" value="1"/>
</dbReference>
<comment type="function">
    <text evidence="8 9">This protein is involved in the repair of mismatches in DNA. It is possible that it carries out the mismatch recognition step. This protein has a weak ATPase activity.</text>
</comment>
<dbReference type="InterPro" id="IPR036187">
    <property type="entry name" value="DNA_mismatch_repair_MutS_sf"/>
</dbReference>
<dbReference type="Gene3D" id="3.30.420.110">
    <property type="entry name" value="MutS, connector domain"/>
    <property type="match status" value="1"/>
</dbReference>
<dbReference type="Gene3D" id="3.40.1170.10">
    <property type="entry name" value="DNA repair protein MutS, domain I"/>
    <property type="match status" value="1"/>
</dbReference>
<dbReference type="GO" id="GO:0005829">
    <property type="term" value="C:cytosol"/>
    <property type="evidence" value="ECO:0007669"/>
    <property type="project" value="TreeGrafter"/>
</dbReference>
<evidence type="ECO:0000256" key="4">
    <source>
        <dbReference type="ARBA" id="ARBA00022763"/>
    </source>
</evidence>
<evidence type="ECO:0000256" key="2">
    <source>
        <dbReference type="ARBA" id="ARBA00021982"/>
    </source>
</evidence>
<dbReference type="GO" id="GO:0005524">
    <property type="term" value="F:ATP binding"/>
    <property type="evidence" value="ECO:0007669"/>
    <property type="project" value="UniProtKB-UniRule"/>
</dbReference>
<sequence>MLRQRRLAWPNHSGHTPTDHDFQYMSKDQPVQHTPMMQQYLRIKSQHPDTLLFYRMGDFYELFFDDAKKAAQLLDITLTARGHSGGQPIPMAGIPYHAAENYIGRLLKQGESIAICEQIGDPAKSKGPVERKVVRIVTPGTVTDEALLEDRKDNLLVALAVFDNCYGLATLDLGSGKFVLQQQDTETQLLSEIERLNPAELLYSEDTALPAALKERKGLCKRPPWHFDLDSCRQLILKQFNSHDLKGFGCEQLPAAICAAGCLLQYVRDTQQSALPHIQGIRVEDSDDSISLDAASRRNLELDSHPSGQLQYTLLGVLDKTATAMGGRCLRRWIHRPLRDHAIVNGRYACVASLLENQLYRDLQSSLRQVGDIERISSRIALKSARPRDLLVLRQTLAILPVLQTQLADSENPHLEQLRQALREQPHMLDLLQRAIIDNPPVLIRDGGVIAPGYHPELDELRNLSQNADQFLIDMELRERASTGINNLKVNYNRVHGYYIEISNTQADKVPAHYTRKQTLKGAERYITAELKSFEDKVLSAREKSLSFEKALYDELLTTLAASLLDLQLCAEALAELDVLVNFAERAETLNLSQPVLDREPGITIVAGRHLVVEQLSSIPFVANDLDFSDERRMLVITGPNMGGKSTYMRQAALIVLLAHIGCFVPAQSLRCGPIDKIFTRIGASDDLSSGRSTFMVEMSETANILHNATSNSLILMDEIGRGTSTFDGLSLAWACADYLARQTRAYTLFATHYFELTTLAEEQAGIHNIHLDAMEHGDKIVFLHAVKDGPASQSYGLQVAALAGVPQSVIANAKSKLQQLENTAYIEQQSHHEVNQLDLFTSREYHPAVVLLEEIDPDSLSPRQALDELYRLKKMLKEWQ</sequence>
<dbReference type="PROSITE" id="PS00486">
    <property type="entry name" value="DNA_MISMATCH_REPAIR_2"/>
    <property type="match status" value="1"/>
</dbReference>
<evidence type="ECO:0000313" key="13">
    <source>
        <dbReference type="Proteomes" id="UP000008888"/>
    </source>
</evidence>
<dbReference type="SUPFAM" id="SSF48334">
    <property type="entry name" value="DNA repair protein MutS, domain III"/>
    <property type="match status" value="1"/>
</dbReference>
<dbReference type="Pfam" id="PF05190">
    <property type="entry name" value="MutS_IV"/>
    <property type="match status" value="1"/>
</dbReference>
<dbReference type="HAMAP" id="MF_00096">
    <property type="entry name" value="MutS"/>
    <property type="match status" value="1"/>
</dbReference>
<feature type="binding site" evidence="9">
    <location>
        <begin position="639"/>
        <end position="646"/>
    </location>
    <ligand>
        <name>ATP</name>
        <dbReference type="ChEBI" id="CHEBI:30616"/>
    </ligand>
</feature>
<keyword evidence="13" id="KW-1185">Reference proteome</keyword>
<dbReference type="InterPro" id="IPR036678">
    <property type="entry name" value="MutS_con_dom_sf"/>
</dbReference>
<evidence type="ECO:0000256" key="8">
    <source>
        <dbReference type="ARBA" id="ARBA00024647"/>
    </source>
</evidence>
<dbReference type="InterPro" id="IPR000432">
    <property type="entry name" value="DNA_mismatch_repair_MutS_C"/>
</dbReference>
<accession>G0A1K1</accession>
<evidence type="ECO:0000256" key="1">
    <source>
        <dbReference type="ARBA" id="ARBA00006271"/>
    </source>
</evidence>
<dbReference type="KEGG" id="mmt:Metme_1643"/>
<dbReference type="CDD" id="cd03284">
    <property type="entry name" value="ABC_MutS1"/>
    <property type="match status" value="1"/>
</dbReference>
<dbReference type="GO" id="GO:0140664">
    <property type="term" value="F:ATP-dependent DNA damage sensor activity"/>
    <property type="evidence" value="ECO:0007669"/>
    <property type="project" value="InterPro"/>
</dbReference>
<keyword evidence="5 9" id="KW-0067">ATP-binding</keyword>
<dbReference type="GO" id="GO:0030983">
    <property type="term" value="F:mismatched DNA binding"/>
    <property type="evidence" value="ECO:0007669"/>
    <property type="project" value="InterPro"/>
</dbReference>
<dbReference type="Gene3D" id="3.40.50.300">
    <property type="entry name" value="P-loop containing nucleotide triphosphate hydrolases"/>
    <property type="match status" value="1"/>
</dbReference>
<dbReference type="InterPro" id="IPR007861">
    <property type="entry name" value="DNA_mismatch_repair_MutS_clamp"/>
</dbReference>
<keyword evidence="3 9" id="KW-0547">Nucleotide-binding</keyword>
<dbReference type="Pfam" id="PF05188">
    <property type="entry name" value="MutS_II"/>
    <property type="match status" value="1"/>
</dbReference>
<dbReference type="InterPro" id="IPR007695">
    <property type="entry name" value="DNA_mismatch_repair_MutS-lik_N"/>
</dbReference>
<evidence type="ECO:0000313" key="12">
    <source>
        <dbReference type="EMBL" id="AEG00062.1"/>
    </source>
</evidence>
<dbReference type="PIRSF" id="PIRSF037677">
    <property type="entry name" value="DNA_mis_repair_Msh6"/>
    <property type="match status" value="1"/>
</dbReference>
<dbReference type="STRING" id="857087.Metme_1643"/>
<name>G0A1K1_METMM</name>
<dbReference type="InterPro" id="IPR045076">
    <property type="entry name" value="MutS"/>
</dbReference>
<dbReference type="NCBIfam" id="NF003810">
    <property type="entry name" value="PRK05399.1"/>
    <property type="match status" value="1"/>
</dbReference>
<dbReference type="GO" id="GO:0006298">
    <property type="term" value="P:mismatch repair"/>
    <property type="evidence" value="ECO:0007669"/>
    <property type="project" value="UniProtKB-UniRule"/>
</dbReference>
<evidence type="ECO:0000259" key="11">
    <source>
        <dbReference type="PROSITE" id="PS00486"/>
    </source>
</evidence>
<dbReference type="SUPFAM" id="SSF52540">
    <property type="entry name" value="P-loop containing nucleoside triphosphate hydrolases"/>
    <property type="match status" value="1"/>
</dbReference>
<dbReference type="InterPro" id="IPR027417">
    <property type="entry name" value="P-loop_NTPase"/>
</dbReference>
<evidence type="ECO:0000256" key="3">
    <source>
        <dbReference type="ARBA" id="ARBA00022741"/>
    </source>
</evidence>
<evidence type="ECO:0000256" key="7">
    <source>
        <dbReference type="ARBA" id="ARBA00023204"/>
    </source>
</evidence>
<reference evidence="13" key="3">
    <citation type="submission" date="2011-05" db="EMBL/GenBank/DDBJ databases">
        <title>Complete sequence of Methylomonas methanica MC09.</title>
        <authorList>
            <consortium name="US DOE Joint Genome Institute"/>
            <person name="Lucas S."/>
            <person name="Han J."/>
            <person name="Lapidus A."/>
            <person name="Cheng J.-F."/>
            <person name="Goodwin L."/>
            <person name="Pitluck S."/>
            <person name="Peters L."/>
            <person name="Mikhailova N."/>
            <person name="Teshima H."/>
            <person name="Han C."/>
            <person name="Tapia R."/>
            <person name="Land M."/>
            <person name="Hauser L."/>
            <person name="Kyrpides N."/>
            <person name="Ivanova N."/>
            <person name="Pagani I."/>
            <person name="Stein L."/>
            <person name="Woyke T."/>
        </authorList>
    </citation>
    <scope>NUCLEOTIDE SEQUENCE [LARGE SCALE GENOMIC DNA]</scope>
    <source>
        <strain evidence="13">MC09</strain>
    </source>
</reference>
<evidence type="ECO:0000256" key="6">
    <source>
        <dbReference type="ARBA" id="ARBA00023125"/>
    </source>
</evidence>
<organism evidence="12 13">
    <name type="scientific">Methylomonas methanica (strain DSM 25384 / MC09)</name>
    <dbReference type="NCBI Taxonomy" id="857087"/>
    <lineage>
        <taxon>Bacteria</taxon>
        <taxon>Pseudomonadati</taxon>
        <taxon>Pseudomonadota</taxon>
        <taxon>Gammaproteobacteria</taxon>
        <taxon>Methylococcales</taxon>
        <taxon>Methylococcaceae</taxon>
        <taxon>Methylomonas</taxon>
    </lineage>
</organism>
<keyword evidence="6 9" id="KW-0238">DNA-binding</keyword>
<dbReference type="FunFam" id="1.10.1420.10:FF:000002">
    <property type="entry name" value="DNA mismatch repair protein MutS"/>
    <property type="match status" value="1"/>
</dbReference>
<proteinExistence type="inferred from homology"/>
<dbReference type="HOGENOM" id="CLU_002472_4_0_6"/>
<reference evidence="12 13" key="1">
    <citation type="journal article" date="2011" name="J. Bacteriol.">
        <title>Complete Genome Sequence of the Aerobic Marine Methanotroph Methylomonas methanica MC09.</title>
        <authorList>
            <person name="Boden R."/>
            <person name="Cunliffe M."/>
            <person name="Scanlan J."/>
            <person name="Moussard H."/>
            <person name="Kits K.D."/>
            <person name="Klotz M.G."/>
            <person name="Jetten M.S."/>
            <person name="Vuilleumier S."/>
            <person name="Han J."/>
            <person name="Peters L."/>
            <person name="Mikhailova N."/>
            <person name="Teshima H."/>
            <person name="Tapia R."/>
            <person name="Kyrpides N."/>
            <person name="Ivanova N."/>
            <person name="Pagani I."/>
            <person name="Cheng J.F."/>
            <person name="Goodwin L."/>
            <person name="Han C."/>
            <person name="Hauser L."/>
            <person name="Land M.L."/>
            <person name="Lapidus A."/>
            <person name="Lucas S."/>
            <person name="Pitluck S."/>
            <person name="Woyke T."/>
            <person name="Stein L."/>
            <person name="Murrell J.C."/>
        </authorList>
    </citation>
    <scope>NUCLEOTIDE SEQUENCE [LARGE SCALE GENOMIC DNA]</scope>
    <source>
        <strain evidence="12 13">MC09</strain>
    </source>
</reference>
<evidence type="ECO:0000256" key="5">
    <source>
        <dbReference type="ARBA" id="ARBA00022840"/>
    </source>
</evidence>
<dbReference type="AlphaFoldDB" id="G0A1K1"/>
<dbReference type="EMBL" id="CP002738">
    <property type="protein sequence ID" value="AEG00062.1"/>
    <property type="molecule type" value="Genomic_DNA"/>
</dbReference>
<keyword evidence="4 9" id="KW-0227">DNA damage</keyword>
<dbReference type="Pfam" id="PF05192">
    <property type="entry name" value="MutS_III"/>
    <property type="match status" value="1"/>
</dbReference>
<dbReference type="FunFam" id="3.40.1170.10:FF:000001">
    <property type="entry name" value="DNA mismatch repair protein MutS"/>
    <property type="match status" value="1"/>
</dbReference>